<reference evidence="1 2" key="1">
    <citation type="submission" date="2024-05" db="EMBL/GenBank/DDBJ databases">
        <title>Haplotype-resolved chromosome-level genome assembly of Huyou (Citrus changshanensis).</title>
        <authorList>
            <person name="Miao C."/>
            <person name="Chen W."/>
            <person name="Wu Y."/>
            <person name="Wang L."/>
            <person name="Zhao S."/>
            <person name="Grierson D."/>
            <person name="Xu C."/>
            <person name="Chen K."/>
        </authorList>
    </citation>
    <scope>NUCLEOTIDE SEQUENCE [LARGE SCALE GENOMIC DNA]</scope>
    <source>
        <strain evidence="1">01-14</strain>
        <tissue evidence="1">Leaf</tissue>
    </source>
</reference>
<evidence type="ECO:0000313" key="2">
    <source>
        <dbReference type="Proteomes" id="UP001428341"/>
    </source>
</evidence>
<sequence>MRLFGFFKGGDTSDSSSGFSTFNDNPFDDTAVSFIGRVRCMTGLREGLTRADLEKIIDFRNLVPGVEIRWSYDSDDRANPKDEGVAIRVEPILLGLPLPL</sequence>
<name>A0AAP0MMU9_9ROSI</name>
<protein>
    <submittedName>
        <fullName evidence="1">Uncharacterized protein</fullName>
    </submittedName>
</protein>
<keyword evidence="2" id="KW-1185">Reference proteome</keyword>
<gene>
    <name evidence="1" type="ORF">WN944_007005</name>
</gene>
<proteinExistence type="predicted"/>
<dbReference type="EMBL" id="JBCGBO010000003">
    <property type="protein sequence ID" value="KAK9215002.1"/>
    <property type="molecule type" value="Genomic_DNA"/>
</dbReference>
<accession>A0AAP0MMU9</accession>
<evidence type="ECO:0000313" key="1">
    <source>
        <dbReference type="EMBL" id="KAK9215002.1"/>
    </source>
</evidence>
<comment type="caution">
    <text evidence="1">The sequence shown here is derived from an EMBL/GenBank/DDBJ whole genome shotgun (WGS) entry which is preliminary data.</text>
</comment>
<dbReference type="Proteomes" id="UP001428341">
    <property type="component" value="Unassembled WGS sequence"/>
</dbReference>
<organism evidence="1 2">
    <name type="scientific">Citrus x changshan-huyou</name>
    <dbReference type="NCBI Taxonomy" id="2935761"/>
    <lineage>
        <taxon>Eukaryota</taxon>
        <taxon>Viridiplantae</taxon>
        <taxon>Streptophyta</taxon>
        <taxon>Embryophyta</taxon>
        <taxon>Tracheophyta</taxon>
        <taxon>Spermatophyta</taxon>
        <taxon>Magnoliopsida</taxon>
        <taxon>eudicotyledons</taxon>
        <taxon>Gunneridae</taxon>
        <taxon>Pentapetalae</taxon>
        <taxon>rosids</taxon>
        <taxon>malvids</taxon>
        <taxon>Sapindales</taxon>
        <taxon>Rutaceae</taxon>
        <taxon>Aurantioideae</taxon>
        <taxon>Citrus</taxon>
    </lineage>
</organism>
<dbReference type="AlphaFoldDB" id="A0AAP0MMU9"/>